<reference evidence="3 4" key="1">
    <citation type="journal article" date="2015" name="Annu Rev Anim Biosci">
        <title>The Genome 10K Project: a way forward.</title>
        <authorList>
            <person name="Koepfli K.P."/>
            <person name="Paten B."/>
            <person name="O'Brien S.J."/>
            <person name="Koepfli K.P."/>
            <person name="Paten B."/>
            <person name="Antunes A."/>
            <person name="Belov K."/>
            <person name="Bustamante C."/>
            <person name="Castoe T.A."/>
            <person name="Clawson H."/>
            <person name="Crawford A.J."/>
            <person name="Diekhans M."/>
            <person name="Distel D."/>
            <person name="Durbin R."/>
            <person name="Earl D."/>
            <person name="Fujita M.K."/>
            <person name="Gamble T."/>
            <person name="Georges A."/>
            <person name="Gemmell N."/>
            <person name="Gilbert M.T."/>
            <person name="Graves J.M."/>
            <person name="Green R.E."/>
            <person name="Hickey G."/>
            <person name="Jarvis E.D."/>
            <person name="Johnson W."/>
            <person name="Komissarov A."/>
            <person name="Korf I."/>
            <person name="Kuhn R."/>
            <person name="Larkin D.M."/>
            <person name="Lewin H."/>
            <person name="Lopez J.V."/>
            <person name="Ma J."/>
            <person name="Marques-Bonet T."/>
            <person name="Miller W."/>
            <person name="Murphy R."/>
            <person name="Pevzner P."/>
            <person name="Shapiro B."/>
            <person name="Steiner C."/>
            <person name="Tamazian G."/>
            <person name="Venkatesh B."/>
            <person name="Wang J."/>
            <person name="Wayne R."/>
            <person name="Wiley E."/>
            <person name="Yang H."/>
            <person name="Zhang G."/>
            <person name="Haussler D."/>
            <person name="Ryder O."/>
            <person name="O'Brien S.J."/>
        </authorList>
    </citation>
    <scope>NUCLEOTIDE SEQUENCE</scope>
</reference>
<dbReference type="GeneTree" id="ENSGT00950000183005"/>
<evidence type="ECO:0000259" key="2">
    <source>
        <dbReference type="Pfam" id="PF16564"/>
    </source>
</evidence>
<reference evidence="3 4" key="2">
    <citation type="journal article" date="2018" name="Annu Rev Anim Biosci">
        <title>Bat Biology, Genomes, and the Bat1K Project: To Generate Chromosome-Level Genomes for All Living Bat Species.</title>
        <authorList>
            <person name="Teeling E.C."/>
            <person name="Vernes S.C."/>
            <person name="Davalos L.M."/>
            <person name="Ray D.A."/>
            <person name="Gilbert M.T.P."/>
            <person name="Myers E."/>
        </authorList>
    </citation>
    <scope>NUCLEOTIDE SEQUENCE</scope>
</reference>
<evidence type="ECO:0000313" key="3">
    <source>
        <dbReference type="Ensembl" id="ENSRFEP00010024507.1"/>
    </source>
</evidence>
<dbReference type="InParanoid" id="A0A671FFR3"/>
<evidence type="ECO:0000313" key="4">
    <source>
        <dbReference type="Proteomes" id="UP000472240"/>
    </source>
</evidence>
<protein>
    <submittedName>
        <fullName evidence="3">Methyl-CpG binding domain protein 3 like 1</fullName>
    </submittedName>
</protein>
<evidence type="ECO:0000259" key="1">
    <source>
        <dbReference type="Pfam" id="PF14048"/>
    </source>
</evidence>
<keyword evidence="4" id="KW-1185">Reference proteome</keyword>
<reference evidence="3" key="5">
    <citation type="submission" date="2025-09" db="UniProtKB">
        <authorList>
            <consortium name="Ensembl"/>
        </authorList>
    </citation>
    <scope>IDENTIFICATION</scope>
</reference>
<gene>
    <name evidence="3" type="primary">MBD3L1</name>
</gene>
<feature type="domain" description="Methyl-CpG binding protein 2/3 C-terminal" evidence="1">
    <location>
        <begin position="112"/>
        <end position="202"/>
    </location>
</feature>
<organism evidence="3 4">
    <name type="scientific">Rhinolophus ferrumequinum</name>
    <name type="common">Greater horseshoe bat</name>
    <dbReference type="NCBI Taxonomy" id="59479"/>
    <lineage>
        <taxon>Eukaryota</taxon>
        <taxon>Metazoa</taxon>
        <taxon>Chordata</taxon>
        <taxon>Craniata</taxon>
        <taxon>Vertebrata</taxon>
        <taxon>Euteleostomi</taxon>
        <taxon>Mammalia</taxon>
        <taxon>Eutheria</taxon>
        <taxon>Laurasiatheria</taxon>
        <taxon>Chiroptera</taxon>
        <taxon>Yinpterochiroptera</taxon>
        <taxon>Rhinolophoidea</taxon>
        <taxon>Rhinolophidae</taxon>
        <taxon>Rhinolophinae</taxon>
        <taxon>Rhinolophus</taxon>
    </lineage>
</organism>
<dbReference type="Ensembl" id="ENSRFET00010026638.1">
    <property type="protein sequence ID" value="ENSRFEP00010024507.1"/>
    <property type="gene ID" value="ENSRFEG00010016322.1"/>
</dbReference>
<name>A0A671FFR3_RHIFE</name>
<dbReference type="OMA" id="HDCGNQS"/>
<dbReference type="Proteomes" id="UP000472240">
    <property type="component" value="Chromosome 4"/>
</dbReference>
<proteinExistence type="predicted"/>
<dbReference type="AlphaFoldDB" id="A0A671FFR3"/>
<dbReference type="Pfam" id="PF16564">
    <property type="entry name" value="MBDa"/>
    <property type="match status" value="1"/>
</dbReference>
<dbReference type="InterPro" id="IPR025884">
    <property type="entry name" value="MeCpG-bd_2/3_C_dom"/>
</dbReference>
<dbReference type="FunCoup" id="A0A671FFR3">
    <property type="interactions" value="1"/>
</dbReference>
<dbReference type="Pfam" id="PF14048">
    <property type="entry name" value="MBD_C"/>
    <property type="match status" value="1"/>
</dbReference>
<feature type="domain" description="Methyl-CpG-binding" evidence="2">
    <location>
        <begin position="37"/>
        <end position="107"/>
    </location>
</feature>
<accession>A0A671FFR3</accession>
<reference evidence="4" key="3">
    <citation type="submission" date="2018-12" db="EMBL/GenBank/DDBJ databases">
        <title>G10K-VGP greater horseshoe bat female genome, primary haplotype.</title>
        <authorList>
            <person name="Teeling E."/>
            <person name="Myers G."/>
            <person name="Vernes S."/>
            <person name="Pippel M."/>
            <person name="Winkler S."/>
            <person name="Fedrigo O."/>
            <person name="Rhie A."/>
            <person name="Koren S."/>
            <person name="Phillippy A."/>
            <person name="Lewin H."/>
            <person name="Damas J."/>
            <person name="Howe K."/>
            <person name="Mountcastle J."/>
            <person name="Jarvis E.D."/>
        </authorList>
    </citation>
    <scope>NUCLEOTIDE SEQUENCE [LARGE SCALE GENOMIC DNA]</scope>
</reference>
<dbReference type="InterPro" id="IPR032343">
    <property type="entry name" value="MBD2/MBD3_p55-bd"/>
</dbReference>
<sequence>MAKVIILRRQASFITWIQFHDLLLQSKRKRIMVKTSQRKHRDWVNQCKPKPDLSISIPLRMSSYIFKSPVTRITSHPGNEVRCHQWEETLDKPQQVCWQKRLQGLQACSSTGQLLSPFDLAKALPKLVPHCTSESLSGVLAGGPHCSSMPTPAWSSHMAEMIPGAGLGIPQLLCKQFLVTEKDIRKQERKMKMARERLAIVLIADRLASEAEKVRDQEEHSGKHDGELYVCPYV</sequence>
<dbReference type="GO" id="GO:0005634">
    <property type="term" value="C:nucleus"/>
    <property type="evidence" value="ECO:0007669"/>
    <property type="project" value="UniProtKB-ARBA"/>
</dbReference>
<reference evidence="3" key="4">
    <citation type="submission" date="2025-08" db="UniProtKB">
        <authorList>
            <consortium name="Ensembl"/>
        </authorList>
    </citation>
    <scope>IDENTIFICATION</scope>
</reference>